<dbReference type="InterPro" id="IPR003594">
    <property type="entry name" value="HATPase_dom"/>
</dbReference>
<dbReference type="InterPro" id="IPR036890">
    <property type="entry name" value="HATPase_C_sf"/>
</dbReference>
<dbReference type="PANTHER" id="PTHR34220">
    <property type="entry name" value="SENSOR HISTIDINE KINASE YPDA"/>
    <property type="match status" value="1"/>
</dbReference>
<keyword evidence="1" id="KW-0472">Membrane</keyword>
<dbReference type="Pfam" id="PF06580">
    <property type="entry name" value="His_kinase"/>
    <property type="match status" value="1"/>
</dbReference>
<comment type="caution">
    <text evidence="4">The sequence shown here is derived from an EMBL/GenBank/DDBJ whole genome shotgun (WGS) entry which is preliminary data.</text>
</comment>
<feature type="transmembrane region" description="Helical" evidence="1">
    <location>
        <begin position="32"/>
        <end position="53"/>
    </location>
</feature>
<organism evidence="4 5">
    <name type="scientific">Winogradskyella haliclonae</name>
    <dbReference type="NCBI Taxonomy" id="2048558"/>
    <lineage>
        <taxon>Bacteria</taxon>
        <taxon>Pseudomonadati</taxon>
        <taxon>Bacteroidota</taxon>
        <taxon>Flavobacteriia</taxon>
        <taxon>Flavobacteriales</taxon>
        <taxon>Flavobacteriaceae</taxon>
        <taxon>Winogradskyella</taxon>
    </lineage>
</organism>
<keyword evidence="5" id="KW-1185">Reference proteome</keyword>
<dbReference type="SUPFAM" id="SSF55874">
    <property type="entry name" value="ATPase domain of HSP90 chaperone/DNA topoisomerase II/histidine kinase"/>
    <property type="match status" value="1"/>
</dbReference>
<gene>
    <name evidence="4" type="ORF">GCM10011444_22730</name>
</gene>
<feature type="transmembrane region" description="Helical" evidence="1">
    <location>
        <begin position="147"/>
        <end position="167"/>
    </location>
</feature>
<dbReference type="InterPro" id="IPR050640">
    <property type="entry name" value="Bact_2-comp_sensor_kinase"/>
</dbReference>
<dbReference type="PANTHER" id="PTHR34220:SF7">
    <property type="entry name" value="SENSOR HISTIDINE KINASE YPDA"/>
    <property type="match status" value="1"/>
</dbReference>
<sequence length="373" mass="43666">MIKKYTNFKFVENRIMETNLPFYQKRLLGIKIVELAIFIVFYLFWAFAYHAAITINSRAWNEGETSLFDLKEFMDTVGVDYILKAILTYPIWWLLIRKLKHWKYTKKIMLHIILLPLFVVVWQQVYYYVCDFIGFGHLGGVARVWDIYIPALFYALQFGIIHSYNYYLENQQKIRLEGELRTVALKSELSALKAQLNPHFLYNIFNTISASVPPKNEKTRHLIAELSDLFRYQLKASQVEKVSLREELEFVNKYLDLEKERFKERLEIEVNVEEDLKDELIPPMLLQPLIENSIKHGLSSLIEGGKISINIFKKLDKLHFEISDTGVGIKDKASVFEKGIGLTNTKLRLEKMYQSTLNLSDNSPKGLKISFAI</sequence>
<keyword evidence="4" id="KW-0418">Kinase</keyword>
<dbReference type="EMBL" id="BMDQ01000003">
    <property type="protein sequence ID" value="GGI57964.1"/>
    <property type="molecule type" value="Genomic_DNA"/>
</dbReference>
<protein>
    <submittedName>
        <fullName evidence="4">Histidine kinase</fullName>
    </submittedName>
</protein>
<keyword evidence="4" id="KW-0808">Transferase</keyword>
<evidence type="ECO:0000313" key="4">
    <source>
        <dbReference type="EMBL" id="GGI57964.1"/>
    </source>
</evidence>
<feature type="transmembrane region" description="Helical" evidence="1">
    <location>
        <begin position="108"/>
        <end position="127"/>
    </location>
</feature>
<dbReference type="Pfam" id="PF02518">
    <property type="entry name" value="HATPase_c"/>
    <property type="match status" value="1"/>
</dbReference>
<dbReference type="InterPro" id="IPR010559">
    <property type="entry name" value="Sig_transdc_His_kin_internal"/>
</dbReference>
<name>A0ABQ2BZP0_9FLAO</name>
<evidence type="ECO:0000256" key="1">
    <source>
        <dbReference type="SAM" id="Phobius"/>
    </source>
</evidence>
<feature type="transmembrane region" description="Helical" evidence="1">
    <location>
        <begin position="73"/>
        <end position="96"/>
    </location>
</feature>
<keyword evidence="1" id="KW-0812">Transmembrane</keyword>
<dbReference type="Proteomes" id="UP000624701">
    <property type="component" value="Unassembled WGS sequence"/>
</dbReference>
<dbReference type="Gene3D" id="3.30.565.10">
    <property type="entry name" value="Histidine kinase-like ATPase, C-terminal domain"/>
    <property type="match status" value="1"/>
</dbReference>
<feature type="domain" description="Histidine kinase/HSP90-like ATPase" evidence="2">
    <location>
        <begin position="285"/>
        <end position="371"/>
    </location>
</feature>
<reference evidence="5" key="1">
    <citation type="journal article" date="2019" name="Int. J. Syst. Evol. Microbiol.">
        <title>The Global Catalogue of Microorganisms (GCM) 10K type strain sequencing project: providing services to taxonomists for standard genome sequencing and annotation.</title>
        <authorList>
            <consortium name="The Broad Institute Genomics Platform"/>
            <consortium name="The Broad Institute Genome Sequencing Center for Infectious Disease"/>
            <person name="Wu L."/>
            <person name="Ma J."/>
        </authorList>
    </citation>
    <scope>NUCLEOTIDE SEQUENCE [LARGE SCALE GENOMIC DNA]</scope>
    <source>
        <strain evidence="5">CCM 8681</strain>
    </source>
</reference>
<evidence type="ECO:0000259" key="3">
    <source>
        <dbReference type="Pfam" id="PF06580"/>
    </source>
</evidence>
<proteinExistence type="predicted"/>
<keyword evidence="1" id="KW-1133">Transmembrane helix</keyword>
<feature type="domain" description="Signal transduction histidine kinase internal region" evidence="3">
    <location>
        <begin position="187"/>
        <end position="266"/>
    </location>
</feature>
<evidence type="ECO:0000313" key="5">
    <source>
        <dbReference type="Proteomes" id="UP000624701"/>
    </source>
</evidence>
<accession>A0ABQ2BZP0</accession>
<evidence type="ECO:0000259" key="2">
    <source>
        <dbReference type="Pfam" id="PF02518"/>
    </source>
</evidence>
<dbReference type="GO" id="GO:0016301">
    <property type="term" value="F:kinase activity"/>
    <property type="evidence" value="ECO:0007669"/>
    <property type="project" value="UniProtKB-KW"/>
</dbReference>